<dbReference type="RefSeq" id="WP_276236441.1">
    <property type="nucleotide sequence ID" value="NZ_CP119989.1"/>
</dbReference>
<name>A0ABD5WR91_9EURY</name>
<gene>
    <name evidence="1" type="ORF">ACFQKD_02055</name>
</gene>
<dbReference type="EMBL" id="JBHTAG010000002">
    <property type="protein sequence ID" value="MFC7096074.1"/>
    <property type="molecule type" value="Genomic_DNA"/>
</dbReference>
<dbReference type="GeneID" id="79270042"/>
<keyword evidence="2" id="KW-1185">Reference proteome</keyword>
<evidence type="ECO:0000313" key="2">
    <source>
        <dbReference type="Proteomes" id="UP001596388"/>
    </source>
</evidence>
<evidence type="ECO:0000313" key="1">
    <source>
        <dbReference type="EMBL" id="MFC7096074.1"/>
    </source>
</evidence>
<dbReference type="AlphaFoldDB" id="A0ABD5WR91"/>
<reference evidence="1 2" key="1">
    <citation type="journal article" date="2019" name="Int. J. Syst. Evol. Microbiol.">
        <title>The Global Catalogue of Microorganisms (GCM) 10K type strain sequencing project: providing services to taxonomists for standard genome sequencing and annotation.</title>
        <authorList>
            <consortium name="The Broad Institute Genomics Platform"/>
            <consortium name="The Broad Institute Genome Sequencing Center for Infectious Disease"/>
            <person name="Wu L."/>
            <person name="Ma J."/>
        </authorList>
    </citation>
    <scope>NUCLEOTIDE SEQUENCE [LARGE SCALE GENOMIC DNA]</scope>
    <source>
        <strain evidence="1 2">DT55</strain>
    </source>
</reference>
<dbReference type="Proteomes" id="UP001596388">
    <property type="component" value="Unassembled WGS sequence"/>
</dbReference>
<protein>
    <submittedName>
        <fullName evidence="1">Uncharacterized protein</fullName>
    </submittedName>
</protein>
<comment type="caution">
    <text evidence="1">The sequence shown here is derived from an EMBL/GenBank/DDBJ whole genome shotgun (WGS) entry which is preliminary data.</text>
</comment>
<sequence length="156" mass="17406">MSETADVPDPYIRDGLSNRPVTSEVIQSEMSYVIDSLVNPEEAGQRSNGVNDSNQELRRDRWERLCEIYDELVEELSDNESVYGLQMGYFNDVGGHPIGLVVALHHSPSSTLTGRVPDDILTRIRDGQIQLVKDKPSSTEQVRVFGFALPKISTEA</sequence>
<organism evidence="1 2">
    <name type="scientific">Halobaculum marinum</name>
    <dbReference type="NCBI Taxonomy" id="3031996"/>
    <lineage>
        <taxon>Archaea</taxon>
        <taxon>Methanobacteriati</taxon>
        <taxon>Methanobacteriota</taxon>
        <taxon>Stenosarchaea group</taxon>
        <taxon>Halobacteria</taxon>
        <taxon>Halobacteriales</taxon>
        <taxon>Haloferacaceae</taxon>
        <taxon>Halobaculum</taxon>
    </lineage>
</organism>
<accession>A0ABD5WR91</accession>
<proteinExistence type="predicted"/>